<dbReference type="EMBL" id="BAAAZR010000032">
    <property type="protein sequence ID" value="GAA3833046.1"/>
    <property type="molecule type" value="Genomic_DNA"/>
</dbReference>
<organism evidence="11 12">
    <name type="scientific">Sphaerisporangium flaviroseum</name>
    <dbReference type="NCBI Taxonomy" id="509199"/>
    <lineage>
        <taxon>Bacteria</taxon>
        <taxon>Bacillati</taxon>
        <taxon>Actinomycetota</taxon>
        <taxon>Actinomycetes</taxon>
        <taxon>Streptosporangiales</taxon>
        <taxon>Streptosporangiaceae</taxon>
        <taxon>Sphaerisporangium</taxon>
    </lineage>
</organism>
<keyword evidence="12" id="KW-1185">Reference proteome</keyword>
<dbReference type="InterPro" id="IPR050482">
    <property type="entry name" value="Sensor_HK_TwoCompSys"/>
</dbReference>
<comment type="caution">
    <text evidence="11">The sequence shown here is derived from an EMBL/GenBank/DDBJ whole genome shotgun (WGS) entry which is preliminary data.</text>
</comment>
<proteinExistence type="predicted"/>
<dbReference type="Gene3D" id="1.20.5.1930">
    <property type="match status" value="1"/>
</dbReference>
<dbReference type="Pfam" id="PF02518">
    <property type="entry name" value="HATPase_c"/>
    <property type="match status" value="1"/>
</dbReference>
<evidence type="ECO:0000256" key="3">
    <source>
        <dbReference type="ARBA" id="ARBA00022553"/>
    </source>
</evidence>
<name>A0ABP7J2I1_9ACTN</name>
<keyword evidence="8" id="KW-0902">Two-component regulatory system</keyword>
<evidence type="ECO:0000256" key="5">
    <source>
        <dbReference type="ARBA" id="ARBA00022741"/>
    </source>
</evidence>
<dbReference type="SUPFAM" id="SSF55874">
    <property type="entry name" value="ATPase domain of HSP90 chaperone/DNA topoisomerase II/histidine kinase"/>
    <property type="match status" value="1"/>
</dbReference>
<evidence type="ECO:0000256" key="6">
    <source>
        <dbReference type="ARBA" id="ARBA00022777"/>
    </source>
</evidence>
<keyword evidence="3" id="KW-0597">Phosphoprotein</keyword>
<evidence type="ECO:0000313" key="12">
    <source>
        <dbReference type="Proteomes" id="UP001500888"/>
    </source>
</evidence>
<gene>
    <name evidence="11" type="ORF">GCM10022226_62930</name>
</gene>
<feature type="domain" description="Signal transduction histidine kinase subgroup 3 dimerisation and phosphoacceptor" evidence="10">
    <location>
        <begin position="65"/>
        <end position="127"/>
    </location>
</feature>
<evidence type="ECO:0000259" key="10">
    <source>
        <dbReference type="Pfam" id="PF07730"/>
    </source>
</evidence>
<evidence type="ECO:0000259" key="9">
    <source>
        <dbReference type="Pfam" id="PF02518"/>
    </source>
</evidence>
<accession>A0ABP7J2I1</accession>
<sequence>MFRRRVLGPTGDPGTASSRSFRSFRLPGISGFLWLSRLSGFVHGVPGAPVVGQEEPRACEAAARERARIALELHDIVAHSVSVMVMQAGGVRLTLQGTHPKAGETLEMIERTGRSAVEELHRVLGLLGVRDSDGLTPQPGLARLDDLLRQVRAAGLEVTVGTEGDPVPLPAGLDLSAYRIVQESLANTLKHAGPTRAAVEIAYHPHELSLEIVDDGPAEGRARPTAVRGGQGLIGMRERVALFRGTFTTGPRPDRGYRVHAVLPLRSR</sequence>
<keyword evidence="7" id="KW-0067">ATP-binding</keyword>
<dbReference type="InterPro" id="IPR011712">
    <property type="entry name" value="Sig_transdc_His_kin_sub3_dim/P"/>
</dbReference>
<keyword evidence="5" id="KW-0547">Nucleotide-binding</keyword>
<dbReference type="CDD" id="cd16917">
    <property type="entry name" value="HATPase_UhpB-NarQ-NarX-like"/>
    <property type="match status" value="1"/>
</dbReference>
<protein>
    <recommendedName>
        <fullName evidence="2">histidine kinase</fullName>
        <ecNumber evidence="2">2.7.13.3</ecNumber>
    </recommendedName>
</protein>
<dbReference type="PANTHER" id="PTHR24421:SF10">
    <property type="entry name" value="NITRATE_NITRITE SENSOR PROTEIN NARQ"/>
    <property type="match status" value="1"/>
</dbReference>
<evidence type="ECO:0000256" key="4">
    <source>
        <dbReference type="ARBA" id="ARBA00022679"/>
    </source>
</evidence>
<evidence type="ECO:0000256" key="7">
    <source>
        <dbReference type="ARBA" id="ARBA00022840"/>
    </source>
</evidence>
<dbReference type="Gene3D" id="3.30.565.10">
    <property type="entry name" value="Histidine kinase-like ATPase, C-terminal domain"/>
    <property type="match status" value="1"/>
</dbReference>
<dbReference type="Pfam" id="PF07730">
    <property type="entry name" value="HisKA_3"/>
    <property type="match status" value="1"/>
</dbReference>
<evidence type="ECO:0000256" key="8">
    <source>
        <dbReference type="ARBA" id="ARBA00023012"/>
    </source>
</evidence>
<evidence type="ECO:0000313" key="11">
    <source>
        <dbReference type="EMBL" id="GAA3833046.1"/>
    </source>
</evidence>
<keyword evidence="6" id="KW-0418">Kinase</keyword>
<dbReference type="InterPro" id="IPR036890">
    <property type="entry name" value="HATPase_C_sf"/>
</dbReference>
<dbReference type="EC" id="2.7.13.3" evidence="2"/>
<reference evidence="12" key="1">
    <citation type="journal article" date="2019" name="Int. J. Syst. Evol. Microbiol.">
        <title>The Global Catalogue of Microorganisms (GCM) 10K type strain sequencing project: providing services to taxonomists for standard genome sequencing and annotation.</title>
        <authorList>
            <consortium name="The Broad Institute Genomics Platform"/>
            <consortium name="The Broad Institute Genome Sequencing Center for Infectious Disease"/>
            <person name="Wu L."/>
            <person name="Ma J."/>
        </authorList>
    </citation>
    <scope>NUCLEOTIDE SEQUENCE [LARGE SCALE GENOMIC DNA]</scope>
    <source>
        <strain evidence="12">JCM 16908</strain>
    </source>
</reference>
<dbReference type="Proteomes" id="UP001500888">
    <property type="component" value="Unassembled WGS sequence"/>
</dbReference>
<feature type="domain" description="Histidine kinase/HSP90-like ATPase" evidence="9">
    <location>
        <begin position="176"/>
        <end position="266"/>
    </location>
</feature>
<evidence type="ECO:0000256" key="1">
    <source>
        <dbReference type="ARBA" id="ARBA00000085"/>
    </source>
</evidence>
<keyword evidence="4" id="KW-0808">Transferase</keyword>
<dbReference type="PANTHER" id="PTHR24421">
    <property type="entry name" value="NITRATE/NITRITE SENSOR PROTEIN NARX-RELATED"/>
    <property type="match status" value="1"/>
</dbReference>
<evidence type="ECO:0000256" key="2">
    <source>
        <dbReference type="ARBA" id="ARBA00012438"/>
    </source>
</evidence>
<comment type="catalytic activity">
    <reaction evidence="1">
        <text>ATP + protein L-histidine = ADP + protein N-phospho-L-histidine.</text>
        <dbReference type="EC" id="2.7.13.3"/>
    </reaction>
</comment>
<dbReference type="InterPro" id="IPR003594">
    <property type="entry name" value="HATPase_dom"/>
</dbReference>